<keyword evidence="3" id="KW-1185">Reference proteome</keyword>
<reference evidence="2 3" key="1">
    <citation type="journal article" date="2015" name="Proc. Natl. Acad. Sci. U.S.A.">
        <title>The resurrection genome of Boea hygrometrica: A blueprint for survival of dehydration.</title>
        <authorList>
            <person name="Xiao L."/>
            <person name="Yang G."/>
            <person name="Zhang L."/>
            <person name="Yang X."/>
            <person name="Zhao S."/>
            <person name="Ji Z."/>
            <person name="Zhou Q."/>
            <person name="Hu M."/>
            <person name="Wang Y."/>
            <person name="Chen M."/>
            <person name="Xu Y."/>
            <person name="Jin H."/>
            <person name="Xiao X."/>
            <person name="Hu G."/>
            <person name="Bao F."/>
            <person name="Hu Y."/>
            <person name="Wan P."/>
            <person name="Li L."/>
            <person name="Deng X."/>
            <person name="Kuang T."/>
            <person name="Xiang C."/>
            <person name="Zhu J.K."/>
            <person name="Oliver M.J."/>
            <person name="He Y."/>
        </authorList>
    </citation>
    <scope>NUCLEOTIDE SEQUENCE [LARGE SCALE GENOMIC DNA]</scope>
    <source>
        <strain evidence="3">cv. XS01</strain>
    </source>
</reference>
<dbReference type="Proteomes" id="UP000250235">
    <property type="component" value="Unassembled WGS sequence"/>
</dbReference>
<evidence type="ECO:0000256" key="1">
    <source>
        <dbReference type="SAM" id="MobiDB-lite"/>
    </source>
</evidence>
<proteinExistence type="predicted"/>
<evidence type="ECO:0000313" key="3">
    <source>
        <dbReference type="Proteomes" id="UP000250235"/>
    </source>
</evidence>
<evidence type="ECO:0000313" key="2">
    <source>
        <dbReference type="EMBL" id="KZV51366.1"/>
    </source>
</evidence>
<dbReference type="EMBL" id="KQ991715">
    <property type="protein sequence ID" value="KZV51366.1"/>
    <property type="molecule type" value="Genomic_DNA"/>
</dbReference>
<gene>
    <name evidence="2" type="ORF">F511_43679</name>
</gene>
<feature type="region of interest" description="Disordered" evidence="1">
    <location>
        <begin position="170"/>
        <end position="207"/>
    </location>
</feature>
<sequence>MFEGAVTEFFANAMVIDGTIVSFVENWKLALTKEVLSEAFGIPTEGLVGFLDILTEIVVEMRRRFSVSNVPFREPNKNKEMKMEYRLLQDIVAKALCAKVGSFDWYMVNNPNHQPQGFAVHKSVLLERLAKAELGDSVKLHPQKVLSNKSVHTYMKKNLNVVPAGETSKVSGAIASEQQSTANGPQALPEEPEKAAVENPKMKKIKS</sequence>
<accession>A0A2Z7D2I6</accession>
<organism evidence="2 3">
    <name type="scientific">Dorcoceras hygrometricum</name>
    <dbReference type="NCBI Taxonomy" id="472368"/>
    <lineage>
        <taxon>Eukaryota</taxon>
        <taxon>Viridiplantae</taxon>
        <taxon>Streptophyta</taxon>
        <taxon>Embryophyta</taxon>
        <taxon>Tracheophyta</taxon>
        <taxon>Spermatophyta</taxon>
        <taxon>Magnoliopsida</taxon>
        <taxon>eudicotyledons</taxon>
        <taxon>Gunneridae</taxon>
        <taxon>Pentapetalae</taxon>
        <taxon>asterids</taxon>
        <taxon>lamiids</taxon>
        <taxon>Lamiales</taxon>
        <taxon>Gesneriaceae</taxon>
        <taxon>Didymocarpoideae</taxon>
        <taxon>Trichosporeae</taxon>
        <taxon>Loxocarpinae</taxon>
        <taxon>Dorcoceras</taxon>
    </lineage>
</organism>
<dbReference type="AlphaFoldDB" id="A0A2Z7D2I6"/>
<name>A0A2Z7D2I6_9LAMI</name>
<protein>
    <submittedName>
        <fullName evidence="2">Uncharacterized protein</fullName>
    </submittedName>
</protein>